<name>A0AC34QYD4_9BILA</name>
<dbReference type="WBParaSite" id="JU765_v2.g20497.t1">
    <property type="protein sequence ID" value="JU765_v2.g20497.t1"/>
    <property type="gene ID" value="JU765_v2.g20497"/>
</dbReference>
<accession>A0AC34QYD4</accession>
<dbReference type="Proteomes" id="UP000887576">
    <property type="component" value="Unplaced"/>
</dbReference>
<protein>
    <submittedName>
        <fullName evidence="2">Anion exchange protein</fullName>
    </submittedName>
</protein>
<reference evidence="2" key="1">
    <citation type="submission" date="2022-11" db="UniProtKB">
        <authorList>
            <consortium name="WormBaseParasite"/>
        </authorList>
    </citation>
    <scope>IDENTIFICATION</scope>
</reference>
<proteinExistence type="predicted"/>
<evidence type="ECO:0000313" key="2">
    <source>
        <dbReference type="WBParaSite" id="JU765_v2.g20497.t1"/>
    </source>
</evidence>
<evidence type="ECO:0000313" key="1">
    <source>
        <dbReference type="Proteomes" id="UP000887576"/>
    </source>
</evidence>
<sequence length="1173" mass="131082">MSEERDSSDEPPTLISPKNPTVEKEEEVKMPPWTDLDVSQDDISKTRRRRMSKNFDIPEAEWNDLAPGARVMFLLNNRKDVPALFTEMCELTQSSGVEEWKETARWLTQSSGVEEWKETARWVKFEEDVEEGGNRWSKPHVATLSLHALFQLRSCLLHGIVLIDVEAENLSELTEELLEAIKKTDQLDDAALAGVSHVLNLRHTHQYEQAKKDANGTANQGGFLNAVRSISDIGRSFSHGKNLSKKDGAETDESAAASPKKMGAQLELPKVGSVPKDISRETSHSDVSKGNMHFFKKLPAGAEATSVLVGEVDFLAHHVTVFARLSKANILGDLAEVPVPTRFLFILLGPKGHGTQFREIGRGIATLMADEIFHDVAYKARSRNDLLDGIDEFLDQVTVLPPGEWDPKIRIEPPNVIPSQQKRIDTQKDLLLLEDGGKPPKKIEEEEEGHGSDPALKRTGRLCGGLIADIKRKKPWFWSDFTDALNMQCFATFCFMYFALLAPIVTFGGLLEEATHQRMAAMENLASGAVCGILYHLLSGQPLTIIGSTGPVLVFETIVYDLSTSMGIDYLSFRAWIHVWTGVILIIMVITDASALVSYITRFTEESFATLIAVIFIYEAIMKWIKIRDTLDIINYVPPGGSQDTFCRCVPTGASIEEVLHEAHHYRLHRMFPANSTTVDYSTVPLSHCTHLLGKIEGDGCYVLYDRWLMSLVLMVGTFFLAISFKKMRNSCYFPSKVRQMVSDFAVMIAIALMTTLDLIMGINTPKLNVPSSFRPTWDGRGWFIPPFNGNPLWTAPLAAIPALLACILIFMDQQITAVIVNRKENKLKKGCGYHLDLFVLAILIIIVGFLGLPVYVAATVLSINHINSLKVESESRAPGEVSQFVGVREQRVTGIITFLFIGLSVFMTKFLGHIPMPVLYGVFLYMGIAALGGIQLFDRILLMFMPMKYQPDAIYIRHVPISTIHKYTACQVACLACLWTVKSIKKTSISFPIMLVVMVAVRKLMEKFFDEKDLKYLDDKMPDFHLRKKEDLKRINEGEAEEIEIDLDENQGTIHAVKTEAHLHIPMASGNIIKIPLAAIQEPSHNINISKEVNSSGMWRHITNGSKSSLQKAGQTSDRDVNSPRLATPEEADDEDAIVINIQKPSPDTSDRAAEQIPLLKKRENKNSDDKH</sequence>
<organism evidence="1 2">
    <name type="scientific">Panagrolaimus sp. JU765</name>
    <dbReference type="NCBI Taxonomy" id="591449"/>
    <lineage>
        <taxon>Eukaryota</taxon>
        <taxon>Metazoa</taxon>
        <taxon>Ecdysozoa</taxon>
        <taxon>Nematoda</taxon>
        <taxon>Chromadorea</taxon>
        <taxon>Rhabditida</taxon>
        <taxon>Tylenchina</taxon>
        <taxon>Panagrolaimomorpha</taxon>
        <taxon>Panagrolaimoidea</taxon>
        <taxon>Panagrolaimidae</taxon>
        <taxon>Panagrolaimus</taxon>
    </lineage>
</organism>